<feature type="domain" description="CggR N-terminal DNA binding" evidence="6">
    <location>
        <begin position="18"/>
        <end position="88"/>
    </location>
</feature>
<reference evidence="7 8" key="1">
    <citation type="submission" date="2016-03" db="EMBL/GenBank/DDBJ databases">
        <title>Pediococcus and Lactobacillus from brewery environment - whole genome sequencing and assembly.</title>
        <authorList>
            <person name="Behr J."/>
            <person name="Geissler A.J."/>
            <person name="Vogel R.F."/>
        </authorList>
    </citation>
    <scope>NUCLEOTIDE SEQUENCE [LARGE SCALE GENOMIC DNA]</scope>
    <source>
        <strain evidence="7 8">TMW 1.1989</strain>
    </source>
</reference>
<evidence type="ECO:0000313" key="8">
    <source>
        <dbReference type="Proteomes" id="UP000078582"/>
    </source>
</evidence>
<feature type="domain" description="Sugar-binding" evidence="5">
    <location>
        <begin position="95"/>
        <end position="341"/>
    </location>
</feature>
<dbReference type="InterPro" id="IPR048715">
    <property type="entry name" value="CggR_N"/>
</dbReference>
<dbReference type="InterPro" id="IPR051054">
    <property type="entry name" value="SorC_transcr_regulators"/>
</dbReference>
<organism evidence="7 8">
    <name type="scientific">Loigolactobacillus backii</name>
    <dbReference type="NCBI Taxonomy" id="375175"/>
    <lineage>
        <taxon>Bacteria</taxon>
        <taxon>Bacillati</taxon>
        <taxon>Bacillota</taxon>
        <taxon>Bacilli</taxon>
        <taxon>Lactobacillales</taxon>
        <taxon>Lactobacillaceae</taxon>
        <taxon>Loigolactobacillus</taxon>
    </lineage>
</organism>
<protein>
    <submittedName>
        <fullName evidence="7">SorC family transcriptional regulator</fullName>
    </submittedName>
</protein>
<dbReference type="InterPro" id="IPR036390">
    <property type="entry name" value="WH_DNA-bd_sf"/>
</dbReference>
<dbReference type="KEGG" id="lbt:AYR52_06615"/>
<dbReference type="AlphaFoldDB" id="A0A192H507"/>
<accession>A0A192H507</accession>
<keyword evidence="8" id="KW-1185">Reference proteome</keyword>
<dbReference type="InterPro" id="IPR007324">
    <property type="entry name" value="Sugar-bd_dom_put"/>
</dbReference>
<gene>
    <name evidence="7" type="ORF">AYR53_11275</name>
</gene>
<evidence type="ECO:0000256" key="2">
    <source>
        <dbReference type="ARBA" id="ARBA00023015"/>
    </source>
</evidence>
<keyword evidence="4" id="KW-0804">Transcription</keyword>
<dbReference type="SUPFAM" id="SSF46785">
    <property type="entry name" value="Winged helix' DNA-binding domain"/>
    <property type="match status" value="1"/>
</dbReference>
<dbReference type="STRING" id="375175.AYR53_11275"/>
<dbReference type="InterPro" id="IPR036388">
    <property type="entry name" value="WH-like_DNA-bd_sf"/>
</dbReference>
<dbReference type="SUPFAM" id="SSF100950">
    <property type="entry name" value="NagB/RpiA/CoA transferase-like"/>
    <property type="match status" value="1"/>
</dbReference>
<evidence type="ECO:0000259" key="5">
    <source>
        <dbReference type="Pfam" id="PF04198"/>
    </source>
</evidence>
<dbReference type="GeneID" id="42982842"/>
<dbReference type="Gene3D" id="1.10.10.10">
    <property type="entry name" value="Winged helix-like DNA-binding domain superfamily/Winged helix DNA-binding domain"/>
    <property type="match status" value="1"/>
</dbReference>
<keyword evidence="2" id="KW-0805">Transcription regulation</keyword>
<dbReference type="OrthoDB" id="9793820at2"/>
<proteinExistence type="inferred from homology"/>
<name>A0A192H507_9LACO</name>
<dbReference type="Gene3D" id="3.40.50.1360">
    <property type="match status" value="1"/>
</dbReference>
<comment type="similarity">
    <text evidence="1">Belongs to the SorC transcriptional regulatory family.</text>
</comment>
<evidence type="ECO:0000259" key="6">
    <source>
        <dbReference type="Pfam" id="PF21715"/>
    </source>
</evidence>
<dbReference type="Proteomes" id="UP000078582">
    <property type="component" value="Chromosome"/>
</dbReference>
<dbReference type="Pfam" id="PF04198">
    <property type="entry name" value="Sugar-bind"/>
    <property type="match status" value="1"/>
</dbReference>
<keyword evidence="3" id="KW-0238">DNA-binding</keyword>
<evidence type="ECO:0000256" key="4">
    <source>
        <dbReference type="ARBA" id="ARBA00023163"/>
    </source>
</evidence>
<dbReference type="RefSeq" id="WP_068225291.1">
    <property type="nucleotide sequence ID" value="NZ_CP014623.1"/>
</dbReference>
<dbReference type="EMBL" id="CP014873">
    <property type="protein sequence ID" value="ANK63297.1"/>
    <property type="molecule type" value="Genomic_DNA"/>
</dbReference>
<sequence length="345" mass="37619">MHQDLARLEALAPDLILVAKLRYQILQNIYWMAPVGRRVLAQKIGKSERVLRTETDFLRAHNLLSVTKSGMVLTQKGQTTFQGLEAVMDNLLGVRAKEQQLSAVLQIDHCLIVPGDSDQQTKVLDDMGKLVSETLDLLLPNGDNIIAAMGGTTMAKIADTLSPKLSAHRKLTFVPARGGLGEAVDIQANAVCARMAFHTGGQYRVLYIPEHVSERAYRPLLEEPAIKDVLALVDKSASVVHSIGVAALMAKRRNMPLATIKMLEKEHAVGEAFGYFFDASGRVIYKIPRIGLQLRDLQNIPCVVAVAGGQSKAVAIKAYTKLAPKQTWLITDEGAANLILKGVTL</sequence>
<dbReference type="PANTHER" id="PTHR34294:SF5">
    <property type="entry name" value="CENTRAL GLYCOLYTIC GENES REGULATOR"/>
    <property type="match status" value="1"/>
</dbReference>
<dbReference type="Pfam" id="PF21715">
    <property type="entry name" value="CggR_N"/>
    <property type="match status" value="1"/>
</dbReference>
<dbReference type="GO" id="GO:0003677">
    <property type="term" value="F:DNA binding"/>
    <property type="evidence" value="ECO:0007669"/>
    <property type="project" value="UniProtKB-KW"/>
</dbReference>
<dbReference type="GO" id="GO:0030246">
    <property type="term" value="F:carbohydrate binding"/>
    <property type="evidence" value="ECO:0007669"/>
    <property type="project" value="InterPro"/>
</dbReference>
<dbReference type="PANTHER" id="PTHR34294">
    <property type="entry name" value="TRANSCRIPTIONAL REGULATOR-RELATED"/>
    <property type="match status" value="1"/>
</dbReference>
<evidence type="ECO:0000313" key="7">
    <source>
        <dbReference type="EMBL" id="ANK63297.1"/>
    </source>
</evidence>
<evidence type="ECO:0000256" key="3">
    <source>
        <dbReference type="ARBA" id="ARBA00023125"/>
    </source>
</evidence>
<dbReference type="InterPro" id="IPR037171">
    <property type="entry name" value="NagB/RpiA_transferase-like"/>
</dbReference>
<evidence type="ECO:0000256" key="1">
    <source>
        <dbReference type="ARBA" id="ARBA00010466"/>
    </source>
</evidence>